<dbReference type="AlphaFoldDB" id="A0A845A866"/>
<dbReference type="PANTHER" id="PTHR43384:SF6">
    <property type="entry name" value="SEPTUM SITE-DETERMINING PROTEIN MIND HOMOLOG, CHLOROPLASTIC"/>
    <property type="match status" value="1"/>
</dbReference>
<evidence type="ECO:0000313" key="4">
    <source>
        <dbReference type="Proteomes" id="UP000460561"/>
    </source>
</evidence>
<dbReference type="Gene3D" id="3.40.50.2300">
    <property type="match status" value="1"/>
</dbReference>
<dbReference type="InterPro" id="IPR011006">
    <property type="entry name" value="CheY-like_superfamily"/>
</dbReference>
<keyword evidence="2" id="KW-0067">ATP-binding</keyword>
<name>A0A845A866_9SPHN</name>
<dbReference type="GO" id="GO:0005524">
    <property type="term" value="F:ATP binding"/>
    <property type="evidence" value="ECO:0007669"/>
    <property type="project" value="UniProtKB-KW"/>
</dbReference>
<dbReference type="Gene3D" id="3.40.50.300">
    <property type="entry name" value="P-loop containing nucleotide triphosphate hydrolases"/>
    <property type="match status" value="1"/>
</dbReference>
<dbReference type="InterPro" id="IPR027417">
    <property type="entry name" value="P-loop_NTPase"/>
</dbReference>
<evidence type="ECO:0000313" key="3">
    <source>
        <dbReference type="EMBL" id="MXP25727.1"/>
    </source>
</evidence>
<dbReference type="GO" id="GO:0051782">
    <property type="term" value="P:negative regulation of cell division"/>
    <property type="evidence" value="ECO:0007669"/>
    <property type="project" value="TreeGrafter"/>
</dbReference>
<sequence length="425" mass="45393">MKNGLPANRDPFAAFMCDEVSIDTIRPIALEMGWAAEKVAKGGLRNAVQSLSIASSPAILMVDLSECGDPLNDINALAEVCEPGTVVIAIGQINDVRLYRDLLASGIHDYLLKPLQPAQVSDALKQALAIFTTPRVVPGEAASPHICTAVIGTRGGVGASSLATSLAWDFSSTHAKSTGLLDLDVHFGTDALALDLEPGRGLADAIDDPSRIDSLFLERASTYATDQLAIMSAECSLSKPLLTDGTAFVQLQDEFRDAFDIMVIDMPRSILVNFPQLLAKVDVVVLVVEMTLASARDTIRLLSWLKSNAPEAQILIVANKVQSAGGEISQSDFQSSIEHTINYLVPYDYKAATTAAKLGQTLLEANSGNKNITPIHELAKAIAALADGEEITPEESADTSLLGKFDLKSWLSKKPDNSKPAKVRR</sequence>
<organism evidence="3 4">
    <name type="scientific">Altericroceibacterium indicum</name>
    <dbReference type="NCBI Taxonomy" id="374177"/>
    <lineage>
        <taxon>Bacteria</taxon>
        <taxon>Pseudomonadati</taxon>
        <taxon>Pseudomonadota</taxon>
        <taxon>Alphaproteobacteria</taxon>
        <taxon>Sphingomonadales</taxon>
        <taxon>Erythrobacteraceae</taxon>
        <taxon>Altericroceibacterium</taxon>
    </lineage>
</organism>
<dbReference type="SUPFAM" id="SSF52172">
    <property type="entry name" value="CheY-like"/>
    <property type="match status" value="1"/>
</dbReference>
<gene>
    <name evidence="3" type="ORF">GRI39_06680</name>
</gene>
<dbReference type="OrthoDB" id="9783172at2"/>
<dbReference type="SUPFAM" id="SSF52540">
    <property type="entry name" value="P-loop containing nucleoside triphosphate hydrolases"/>
    <property type="match status" value="1"/>
</dbReference>
<keyword evidence="1" id="KW-0547">Nucleotide-binding</keyword>
<dbReference type="GO" id="GO:0016887">
    <property type="term" value="F:ATP hydrolysis activity"/>
    <property type="evidence" value="ECO:0007669"/>
    <property type="project" value="TreeGrafter"/>
</dbReference>
<dbReference type="GO" id="GO:0005829">
    <property type="term" value="C:cytosol"/>
    <property type="evidence" value="ECO:0007669"/>
    <property type="project" value="TreeGrafter"/>
</dbReference>
<comment type="caution">
    <text evidence="3">The sequence shown here is derived from an EMBL/GenBank/DDBJ whole genome shotgun (WGS) entry which is preliminary data.</text>
</comment>
<keyword evidence="4" id="KW-1185">Reference proteome</keyword>
<dbReference type="Proteomes" id="UP000460561">
    <property type="component" value="Unassembled WGS sequence"/>
</dbReference>
<evidence type="ECO:0000256" key="2">
    <source>
        <dbReference type="ARBA" id="ARBA00022840"/>
    </source>
</evidence>
<dbReference type="PANTHER" id="PTHR43384">
    <property type="entry name" value="SEPTUM SITE-DETERMINING PROTEIN MIND HOMOLOG, CHLOROPLASTIC-RELATED"/>
    <property type="match status" value="1"/>
</dbReference>
<accession>A0A845A866</accession>
<reference evidence="3 4" key="1">
    <citation type="submission" date="2019-12" db="EMBL/GenBank/DDBJ databases">
        <title>Genomic-based taxomic classification of the family Erythrobacteraceae.</title>
        <authorList>
            <person name="Xu L."/>
        </authorList>
    </citation>
    <scope>NUCLEOTIDE SEQUENCE [LARGE SCALE GENOMIC DNA]</scope>
    <source>
        <strain evidence="3 4">DSM 18604</strain>
    </source>
</reference>
<protein>
    <submittedName>
        <fullName evidence="3">Pilus assembly protein CpaE</fullName>
    </submittedName>
</protein>
<dbReference type="InterPro" id="IPR050625">
    <property type="entry name" value="ParA/MinD_ATPase"/>
</dbReference>
<dbReference type="GO" id="GO:0009898">
    <property type="term" value="C:cytoplasmic side of plasma membrane"/>
    <property type="evidence" value="ECO:0007669"/>
    <property type="project" value="TreeGrafter"/>
</dbReference>
<dbReference type="EMBL" id="WTYQ01000002">
    <property type="protein sequence ID" value="MXP25727.1"/>
    <property type="molecule type" value="Genomic_DNA"/>
</dbReference>
<proteinExistence type="predicted"/>
<evidence type="ECO:0000256" key="1">
    <source>
        <dbReference type="ARBA" id="ARBA00022741"/>
    </source>
</evidence>
<dbReference type="RefSeq" id="WP_160738924.1">
    <property type="nucleotide sequence ID" value="NZ_WTYQ01000002.1"/>
</dbReference>